<dbReference type="NCBIfam" id="TIGR00229">
    <property type="entry name" value="sensory_box"/>
    <property type="match status" value="1"/>
</dbReference>
<evidence type="ECO:0000256" key="1">
    <source>
        <dbReference type="ARBA" id="ARBA00000085"/>
    </source>
</evidence>
<dbReference type="Pfam" id="PF02518">
    <property type="entry name" value="HATPase_c"/>
    <property type="match status" value="1"/>
</dbReference>
<organism evidence="13 14">
    <name type="scientific">Psychrobacillus faecigallinarum</name>
    <dbReference type="NCBI Taxonomy" id="2762235"/>
    <lineage>
        <taxon>Bacteria</taxon>
        <taxon>Bacillati</taxon>
        <taxon>Bacillota</taxon>
        <taxon>Bacilli</taxon>
        <taxon>Bacillales</taxon>
        <taxon>Bacillaceae</taxon>
        <taxon>Psychrobacillus</taxon>
    </lineage>
</organism>
<dbReference type="SMART" id="SM00388">
    <property type="entry name" value="HisKA"/>
    <property type="match status" value="1"/>
</dbReference>
<feature type="transmembrane region" description="Helical" evidence="9">
    <location>
        <begin position="37"/>
        <end position="56"/>
    </location>
</feature>
<keyword evidence="5" id="KW-0547">Nucleotide-binding</keyword>
<feature type="transmembrane region" description="Helical" evidence="9">
    <location>
        <begin position="88"/>
        <end position="105"/>
    </location>
</feature>
<accession>A0ABR8R571</accession>
<dbReference type="CDD" id="cd00082">
    <property type="entry name" value="HisKA"/>
    <property type="match status" value="1"/>
</dbReference>
<evidence type="ECO:0000256" key="2">
    <source>
        <dbReference type="ARBA" id="ARBA00012438"/>
    </source>
</evidence>
<dbReference type="CDD" id="cd00130">
    <property type="entry name" value="PAS"/>
    <property type="match status" value="1"/>
</dbReference>
<keyword evidence="9" id="KW-1133">Transmembrane helix</keyword>
<dbReference type="SUPFAM" id="SSF55785">
    <property type="entry name" value="PYP-like sensor domain (PAS domain)"/>
    <property type="match status" value="1"/>
</dbReference>
<protein>
    <recommendedName>
        <fullName evidence="2">histidine kinase</fullName>
        <ecNumber evidence="2">2.7.13.3</ecNumber>
    </recommendedName>
</protein>
<evidence type="ECO:0000259" key="12">
    <source>
        <dbReference type="PROSITE" id="PS50113"/>
    </source>
</evidence>
<evidence type="ECO:0000259" key="11">
    <source>
        <dbReference type="PROSITE" id="PS50112"/>
    </source>
</evidence>
<evidence type="ECO:0000313" key="13">
    <source>
        <dbReference type="EMBL" id="MBD7942926.1"/>
    </source>
</evidence>
<dbReference type="PROSITE" id="PS50109">
    <property type="entry name" value="HIS_KIN"/>
    <property type="match status" value="1"/>
</dbReference>
<keyword evidence="3" id="KW-0597">Phosphoprotein</keyword>
<feature type="transmembrane region" description="Helical" evidence="9">
    <location>
        <begin position="110"/>
        <end position="127"/>
    </location>
</feature>
<dbReference type="SMART" id="SM00387">
    <property type="entry name" value="HATPase_c"/>
    <property type="match status" value="1"/>
</dbReference>
<feature type="domain" description="Histidine kinase" evidence="10">
    <location>
        <begin position="317"/>
        <end position="523"/>
    </location>
</feature>
<keyword evidence="9" id="KW-0472">Membrane</keyword>
<dbReference type="InterPro" id="IPR000700">
    <property type="entry name" value="PAS-assoc_C"/>
</dbReference>
<feature type="domain" description="PAS" evidence="11">
    <location>
        <begin position="181"/>
        <end position="234"/>
    </location>
</feature>
<evidence type="ECO:0000259" key="10">
    <source>
        <dbReference type="PROSITE" id="PS50109"/>
    </source>
</evidence>
<dbReference type="Gene3D" id="1.10.287.130">
    <property type="match status" value="1"/>
</dbReference>
<keyword evidence="7" id="KW-0067">ATP-binding</keyword>
<keyword evidence="4" id="KW-0808">Transferase</keyword>
<dbReference type="RefSeq" id="WP_151110757.1">
    <property type="nucleotide sequence ID" value="NZ_JACSQO010000001.1"/>
</dbReference>
<evidence type="ECO:0000256" key="9">
    <source>
        <dbReference type="SAM" id="Phobius"/>
    </source>
</evidence>
<comment type="catalytic activity">
    <reaction evidence="1">
        <text>ATP + protein L-histidine = ADP + protein N-phospho-L-histidine.</text>
        <dbReference type="EC" id="2.7.13.3"/>
    </reaction>
</comment>
<dbReference type="PROSITE" id="PS50113">
    <property type="entry name" value="PAC"/>
    <property type="match status" value="1"/>
</dbReference>
<evidence type="ECO:0000313" key="14">
    <source>
        <dbReference type="Proteomes" id="UP000640786"/>
    </source>
</evidence>
<keyword evidence="6" id="KW-0418">Kinase</keyword>
<feature type="domain" description="PAC" evidence="12">
    <location>
        <begin position="252"/>
        <end position="304"/>
    </location>
</feature>
<dbReference type="PRINTS" id="PR00344">
    <property type="entry name" value="BCTRLSENSOR"/>
</dbReference>
<dbReference type="SUPFAM" id="SSF55874">
    <property type="entry name" value="ATPase domain of HSP90 chaperone/DNA topoisomerase II/histidine kinase"/>
    <property type="match status" value="1"/>
</dbReference>
<dbReference type="SMART" id="SM00091">
    <property type="entry name" value="PAS"/>
    <property type="match status" value="1"/>
</dbReference>
<dbReference type="SUPFAM" id="SSF47384">
    <property type="entry name" value="Homodimeric domain of signal transducing histidine kinase"/>
    <property type="match status" value="1"/>
</dbReference>
<dbReference type="Pfam" id="PF00989">
    <property type="entry name" value="PAS"/>
    <property type="match status" value="1"/>
</dbReference>
<dbReference type="InterPro" id="IPR036890">
    <property type="entry name" value="HATPase_C_sf"/>
</dbReference>
<proteinExistence type="predicted"/>
<dbReference type="InterPro" id="IPR004358">
    <property type="entry name" value="Sig_transdc_His_kin-like_C"/>
</dbReference>
<evidence type="ECO:0000256" key="8">
    <source>
        <dbReference type="ARBA" id="ARBA00023012"/>
    </source>
</evidence>
<dbReference type="Proteomes" id="UP000640786">
    <property type="component" value="Unassembled WGS sequence"/>
</dbReference>
<gene>
    <name evidence="13" type="ORF">H9650_02265</name>
</gene>
<evidence type="ECO:0000256" key="3">
    <source>
        <dbReference type="ARBA" id="ARBA00022553"/>
    </source>
</evidence>
<feature type="transmembrane region" description="Helical" evidence="9">
    <location>
        <begin position="139"/>
        <end position="159"/>
    </location>
</feature>
<dbReference type="InterPro" id="IPR005467">
    <property type="entry name" value="His_kinase_dom"/>
</dbReference>
<comment type="caution">
    <text evidence="13">The sequence shown here is derived from an EMBL/GenBank/DDBJ whole genome shotgun (WGS) entry which is preliminary data.</text>
</comment>
<sequence>MEFFNTTKDKNKLFLIIFSVFTICHIFFAALLQNKDILTYLVVSIIYLLILALLYCGNSENEIIQYVMFISLNLYLLVVNIYSENVVMIAFFIYPIYIAVLYYSIGPRIFLFFLTLAEIFGLIYFKYSTYTYIFTLDDLIAFILLLMMLIFTSILNTYFDRKYWNKITELNSSMRQELYSRESYLQLFFDNAKDSITVFDKNNKIIEVNPAFEELYGWKREEVIGQSVTIISPQYQLDEARRQEVLNGASYHFLETTDRKKDGTYFDAQITFSPIYDYNKKLIALSIISRDVSFKKETETLLLQSEKLKIAGEMAAGVAHEIRNPITVISGFMQIMNGDPSQPYYRYTKVIENEIERINYIISEFLVLAKPHVKLPKKYDLKKSLDDILVLFQPEINLNGILLTTELLEGPIILYGEEGQMKQVLINLVKNAIEAITENGEIHISCSVEPSEIVIIKIRDNGVGMDTHTAGKVFDPFFSTKVNGTGLGMMISEKIISEHGGNILIESDKNHGTTVTIQLPYSINS</sequence>
<dbReference type="InterPro" id="IPR000014">
    <property type="entry name" value="PAS"/>
</dbReference>
<dbReference type="Gene3D" id="3.30.450.20">
    <property type="entry name" value="PAS domain"/>
    <property type="match status" value="1"/>
</dbReference>
<reference evidence="13 14" key="1">
    <citation type="submission" date="2020-08" db="EMBL/GenBank/DDBJ databases">
        <title>A Genomic Blueprint of the Chicken Gut Microbiome.</title>
        <authorList>
            <person name="Gilroy R."/>
            <person name="Ravi A."/>
            <person name="Getino M."/>
            <person name="Pursley I."/>
            <person name="Horton D.L."/>
            <person name="Alikhan N.-F."/>
            <person name="Baker D."/>
            <person name="Gharbi K."/>
            <person name="Hall N."/>
            <person name="Watson M."/>
            <person name="Adriaenssens E.M."/>
            <person name="Foster-Nyarko E."/>
            <person name="Jarju S."/>
            <person name="Secka A."/>
            <person name="Antonio M."/>
            <person name="Oren A."/>
            <person name="Chaudhuri R."/>
            <person name="La Ragione R.M."/>
            <person name="Hildebrand F."/>
            <person name="Pallen M.J."/>
        </authorList>
    </citation>
    <scope>NUCLEOTIDE SEQUENCE [LARGE SCALE GENOMIC DNA]</scope>
    <source>
        <strain evidence="13 14">Sa2BUA9</strain>
    </source>
</reference>
<dbReference type="PROSITE" id="PS50112">
    <property type="entry name" value="PAS"/>
    <property type="match status" value="1"/>
</dbReference>
<dbReference type="InterPro" id="IPR035965">
    <property type="entry name" value="PAS-like_dom_sf"/>
</dbReference>
<feature type="transmembrane region" description="Helical" evidence="9">
    <location>
        <begin position="63"/>
        <end position="82"/>
    </location>
</feature>
<evidence type="ECO:0000256" key="6">
    <source>
        <dbReference type="ARBA" id="ARBA00022777"/>
    </source>
</evidence>
<dbReference type="EMBL" id="JACSQO010000001">
    <property type="protein sequence ID" value="MBD7942926.1"/>
    <property type="molecule type" value="Genomic_DNA"/>
</dbReference>
<dbReference type="InterPro" id="IPR013767">
    <property type="entry name" value="PAS_fold"/>
</dbReference>
<dbReference type="Gene3D" id="3.30.565.10">
    <property type="entry name" value="Histidine kinase-like ATPase, C-terminal domain"/>
    <property type="match status" value="1"/>
</dbReference>
<dbReference type="EC" id="2.7.13.3" evidence="2"/>
<dbReference type="PANTHER" id="PTHR43065:SF10">
    <property type="entry name" value="PEROXIDE STRESS-ACTIVATED HISTIDINE KINASE MAK3"/>
    <property type="match status" value="1"/>
</dbReference>
<evidence type="ECO:0000256" key="4">
    <source>
        <dbReference type="ARBA" id="ARBA00022679"/>
    </source>
</evidence>
<evidence type="ECO:0000256" key="5">
    <source>
        <dbReference type="ARBA" id="ARBA00022741"/>
    </source>
</evidence>
<keyword evidence="8" id="KW-0902">Two-component regulatory system</keyword>
<dbReference type="Pfam" id="PF00512">
    <property type="entry name" value="HisKA"/>
    <property type="match status" value="1"/>
</dbReference>
<name>A0ABR8R571_9BACI</name>
<keyword evidence="14" id="KW-1185">Reference proteome</keyword>
<evidence type="ECO:0000256" key="7">
    <source>
        <dbReference type="ARBA" id="ARBA00022840"/>
    </source>
</evidence>
<dbReference type="InterPro" id="IPR036097">
    <property type="entry name" value="HisK_dim/P_sf"/>
</dbReference>
<dbReference type="PANTHER" id="PTHR43065">
    <property type="entry name" value="SENSOR HISTIDINE KINASE"/>
    <property type="match status" value="1"/>
</dbReference>
<feature type="transmembrane region" description="Helical" evidence="9">
    <location>
        <begin position="12"/>
        <end position="31"/>
    </location>
</feature>
<dbReference type="InterPro" id="IPR003661">
    <property type="entry name" value="HisK_dim/P_dom"/>
</dbReference>
<dbReference type="InterPro" id="IPR003594">
    <property type="entry name" value="HATPase_dom"/>
</dbReference>
<keyword evidence="9" id="KW-0812">Transmembrane</keyword>